<dbReference type="STRING" id="1443111.Z949_1262"/>
<evidence type="ECO:0000313" key="9">
    <source>
        <dbReference type="Proteomes" id="UP000284407"/>
    </source>
</evidence>
<comment type="similarity">
    <text evidence="7">Belongs to the transglycosylase MltG family.</text>
</comment>
<keyword evidence="6 7" id="KW-0961">Cell wall biogenesis/degradation</keyword>
<dbReference type="CDD" id="cd08010">
    <property type="entry name" value="MltG_like"/>
    <property type="match status" value="1"/>
</dbReference>
<evidence type="ECO:0000313" key="8">
    <source>
        <dbReference type="EMBL" id="RKE94129.1"/>
    </source>
</evidence>
<accession>A0A420DIT4</accession>
<dbReference type="GO" id="GO:0008932">
    <property type="term" value="F:lytic endotransglycosylase activity"/>
    <property type="evidence" value="ECO:0007669"/>
    <property type="project" value="UniProtKB-UniRule"/>
</dbReference>
<reference evidence="8 9" key="1">
    <citation type="submission" date="2018-09" db="EMBL/GenBank/DDBJ databases">
        <title>Genomic Encyclopedia of Archaeal and Bacterial Type Strains, Phase II (KMG-II): from individual species to whole genera.</title>
        <authorList>
            <person name="Goeker M."/>
        </authorList>
    </citation>
    <scope>NUCLEOTIDE SEQUENCE [LARGE SCALE GENOMIC DNA]</scope>
    <source>
        <strain evidence="8 9">DSM 11458</strain>
    </source>
</reference>
<dbReference type="HAMAP" id="MF_02065">
    <property type="entry name" value="MltG"/>
    <property type="match status" value="1"/>
</dbReference>
<proteinExistence type="inferred from homology"/>
<comment type="function">
    <text evidence="7">Functions as a peptidoglycan terminase that cleaves nascent peptidoglycan strands endolytically to terminate their elongation.</text>
</comment>
<keyword evidence="2 7" id="KW-0812">Transmembrane</keyword>
<dbReference type="GO" id="GO:0071555">
    <property type="term" value="P:cell wall organization"/>
    <property type="evidence" value="ECO:0007669"/>
    <property type="project" value="UniProtKB-KW"/>
</dbReference>
<evidence type="ECO:0000256" key="1">
    <source>
        <dbReference type="ARBA" id="ARBA00022475"/>
    </source>
</evidence>
<dbReference type="Gene3D" id="3.30.160.60">
    <property type="entry name" value="Classic Zinc Finger"/>
    <property type="match status" value="1"/>
</dbReference>
<dbReference type="GO" id="GO:0005886">
    <property type="term" value="C:plasma membrane"/>
    <property type="evidence" value="ECO:0007669"/>
    <property type="project" value="UniProtKB-SubCell"/>
</dbReference>
<evidence type="ECO:0000256" key="5">
    <source>
        <dbReference type="ARBA" id="ARBA00023239"/>
    </source>
</evidence>
<evidence type="ECO:0000256" key="6">
    <source>
        <dbReference type="ARBA" id="ARBA00023316"/>
    </source>
</evidence>
<dbReference type="PANTHER" id="PTHR30518">
    <property type="entry name" value="ENDOLYTIC MUREIN TRANSGLYCOSYLASE"/>
    <property type="match status" value="1"/>
</dbReference>
<gene>
    <name evidence="7" type="primary">mltG</name>
    <name evidence="8" type="ORF">C8N30_3238</name>
</gene>
<dbReference type="PANTHER" id="PTHR30518:SF2">
    <property type="entry name" value="ENDOLYTIC MUREIN TRANSGLYCOSYLASE"/>
    <property type="match status" value="1"/>
</dbReference>
<keyword evidence="7" id="KW-0997">Cell inner membrane</keyword>
<organism evidence="8 9">
    <name type="scientific">Sulfitobacter guttiformis</name>
    <dbReference type="NCBI Taxonomy" id="74349"/>
    <lineage>
        <taxon>Bacteria</taxon>
        <taxon>Pseudomonadati</taxon>
        <taxon>Pseudomonadota</taxon>
        <taxon>Alphaproteobacteria</taxon>
        <taxon>Rhodobacterales</taxon>
        <taxon>Roseobacteraceae</taxon>
        <taxon>Sulfitobacter</taxon>
    </lineage>
</organism>
<name>A0A420DIT4_9RHOB</name>
<dbReference type="Gene3D" id="3.30.1490.480">
    <property type="entry name" value="Endolytic murein transglycosylase"/>
    <property type="match status" value="1"/>
</dbReference>
<dbReference type="InterPro" id="IPR003770">
    <property type="entry name" value="MLTG-like"/>
</dbReference>
<keyword evidence="9" id="KW-1185">Reference proteome</keyword>
<dbReference type="NCBIfam" id="TIGR00247">
    <property type="entry name" value="endolytic transglycosylase MltG"/>
    <property type="match status" value="1"/>
</dbReference>
<sequence length="396" mass="42332">MWRHIAANAMTFLVVALFLVGGVIIWGKAQYDTPGPLTEAVCVQVKSGSNMRRVSKDLADQGAVTSAAILRIGADYEDKTGELKAGSFLIEPNATMKDIVDVITRGGASTCGTEIVYRIGVTRVSVQVRELDPATNRFDELATYTLGEDEVPAEYEETRDKADVRFRIAVAEGVTSWQVVSAISNMDIMDGPAPAVPAEGALAPDSYEVRKGDDRGALLARMQAAQETLLAAAWEARADDLPINSPEELLILASIVEKETGVADERRQVASVFVNRINQGMRLQTDPTVIYGITRGEGVLGRGLRRSELRGETPYNTYVIPGLPPTPIANPGRASLMAAAQPDETPYIFFVADGTGGHAFAVTLDEHNRNVAAWRKIEAEQGAAAAGNASTGGGTD</sequence>
<dbReference type="GO" id="GO:0009252">
    <property type="term" value="P:peptidoglycan biosynthetic process"/>
    <property type="evidence" value="ECO:0007669"/>
    <property type="project" value="UniProtKB-UniRule"/>
</dbReference>
<dbReference type="OrthoDB" id="9814591at2"/>
<dbReference type="RefSeq" id="WP_025061837.1">
    <property type="nucleotide sequence ID" value="NZ_RAQK01000002.1"/>
</dbReference>
<keyword evidence="1 7" id="KW-1003">Cell membrane</keyword>
<comment type="caution">
    <text evidence="8">The sequence shown here is derived from an EMBL/GenBank/DDBJ whole genome shotgun (WGS) entry which is preliminary data.</text>
</comment>
<evidence type="ECO:0000256" key="3">
    <source>
        <dbReference type="ARBA" id="ARBA00022989"/>
    </source>
</evidence>
<keyword evidence="5 7" id="KW-0456">Lyase</keyword>
<dbReference type="Pfam" id="PF02618">
    <property type="entry name" value="YceG"/>
    <property type="match status" value="1"/>
</dbReference>
<dbReference type="EC" id="4.2.2.29" evidence="7"/>
<evidence type="ECO:0000256" key="2">
    <source>
        <dbReference type="ARBA" id="ARBA00022692"/>
    </source>
</evidence>
<protein>
    <recommendedName>
        <fullName evidence="7">Endolytic murein transglycosylase</fullName>
        <ecNumber evidence="7">4.2.2.29</ecNumber>
    </recommendedName>
    <alternativeName>
        <fullName evidence="7">Peptidoglycan lytic transglycosylase</fullName>
    </alternativeName>
    <alternativeName>
        <fullName evidence="7">Peptidoglycan polymerization terminase</fullName>
    </alternativeName>
</protein>
<comment type="catalytic activity">
    <reaction evidence="7">
        <text>a peptidoglycan chain = a peptidoglycan chain with N-acetyl-1,6-anhydromuramyl-[peptide] at the reducing end + a peptidoglycan chain with N-acetylglucosamine at the non-reducing end.</text>
        <dbReference type="EC" id="4.2.2.29"/>
    </reaction>
</comment>
<keyword evidence="3 7" id="KW-1133">Transmembrane helix</keyword>
<dbReference type="EMBL" id="RAQK01000002">
    <property type="protein sequence ID" value="RKE94129.1"/>
    <property type="molecule type" value="Genomic_DNA"/>
</dbReference>
<evidence type="ECO:0000256" key="7">
    <source>
        <dbReference type="HAMAP-Rule" id="MF_02065"/>
    </source>
</evidence>
<dbReference type="Proteomes" id="UP000284407">
    <property type="component" value="Unassembled WGS sequence"/>
</dbReference>
<comment type="subcellular location">
    <subcellularLocation>
        <location evidence="7">Cell inner membrane</location>
        <topology evidence="7">Single-pass membrane protein</topology>
    </subcellularLocation>
</comment>
<evidence type="ECO:0000256" key="4">
    <source>
        <dbReference type="ARBA" id="ARBA00023136"/>
    </source>
</evidence>
<keyword evidence="4 7" id="KW-0472">Membrane</keyword>
<feature type="site" description="Important for catalytic activity" evidence="7">
    <location>
        <position position="259"/>
    </location>
</feature>
<dbReference type="AlphaFoldDB" id="A0A420DIT4"/>
<feature type="transmembrane region" description="Helical" evidence="7">
    <location>
        <begin position="7"/>
        <end position="27"/>
    </location>
</feature>